<evidence type="ECO:0000313" key="2">
    <source>
        <dbReference type="EMBL" id="GFS85695.1"/>
    </source>
</evidence>
<comment type="caution">
    <text evidence="3">The sequence shown here is derived from an EMBL/GenBank/DDBJ whole genome shotgun (WGS) entry which is preliminary data.</text>
</comment>
<accession>A0A8X6PKC8</accession>
<dbReference type="EMBL" id="BMAW01098610">
    <property type="protein sequence ID" value="GFS85695.1"/>
    <property type="molecule type" value="Genomic_DNA"/>
</dbReference>
<dbReference type="AlphaFoldDB" id="A0A8X6PKC8"/>
<feature type="region of interest" description="Disordered" evidence="1">
    <location>
        <begin position="1"/>
        <end position="29"/>
    </location>
</feature>
<reference evidence="3" key="1">
    <citation type="submission" date="2020-08" db="EMBL/GenBank/DDBJ databases">
        <title>Multicomponent nature underlies the extraordinary mechanical properties of spider dragline silk.</title>
        <authorList>
            <person name="Kono N."/>
            <person name="Nakamura H."/>
            <person name="Mori M."/>
            <person name="Yoshida Y."/>
            <person name="Ohtoshi R."/>
            <person name="Malay A.D."/>
            <person name="Moran D.A.P."/>
            <person name="Tomita M."/>
            <person name="Numata K."/>
            <person name="Arakawa K."/>
        </authorList>
    </citation>
    <scope>NUCLEOTIDE SEQUENCE</scope>
</reference>
<dbReference type="Proteomes" id="UP000887013">
    <property type="component" value="Unassembled WGS sequence"/>
</dbReference>
<evidence type="ECO:0000256" key="1">
    <source>
        <dbReference type="SAM" id="MobiDB-lite"/>
    </source>
</evidence>
<name>A0A8X6PKC8_NEPPI</name>
<sequence length="79" mass="8259">MTHIRTAVNQSARGTITTTATALPPPPATTTSRYAFGALQSTSSVYGFSTPATTSGSTFGSFGVTTPLRQQQLELGRLH</sequence>
<organism evidence="3 4">
    <name type="scientific">Nephila pilipes</name>
    <name type="common">Giant wood spider</name>
    <name type="synonym">Nephila maculata</name>
    <dbReference type="NCBI Taxonomy" id="299642"/>
    <lineage>
        <taxon>Eukaryota</taxon>
        <taxon>Metazoa</taxon>
        <taxon>Ecdysozoa</taxon>
        <taxon>Arthropoda</taxon>
        <taxon>Chelicerata</taxon>
        <taxon>Arachnida</taxon>
        <taxon>Araneae</taxon>
        <taxon>Araneomorphae</taxon>
        <taxon>Entelegynae</taxon>
        <taxon>Araneoidea</taxon>
        <taxon>Nephilidae</taxon>
        <taxon>Nephila</taxon>
    </lineage>
</organism>
<dbReference type="EMBL" id="BMAW01069525">
    <property type="protein sequence ID" value="GFT69335.1"/>
    <property type="molecule type" value="Genomic_DNA"/>
</dbReference>
<proteinExistence type="predicted"/>
<keyword evidence="4" id="KW-1185">Reference proteome</keyword>
<protein>
    <submittedName>
        <fullName evidence="3">Uncharacterized protein</fullName>
    </submittedName>
</protein>
<gene>
    <name evidence="3" type="ORF">NPIL_538691</name>
    <name evidence="2" type="ORF">NPIL_630231</name>
</gene>
<evidence type="ECO:0000313" key="3">
    <source>
        <dbReference type="EMBL" id="GFT69335.1"/>
    </source>
</evidence>
<evidence type="ECO:0000313" key="4">
    <source>
        <dbReference type="Proteomes" id="UP000887013"/>
    </source>
</evidence>